<accession>W2TQK9</accession>
<name>W2TQK9_NECAM</name>
<sequence length="66" mass="7413">MLQLSVCPFLRTSPMTDSDFVCTESIVLKVVQHVLSSSWEMVTVTLGSEHYTDNGKHSALDDFHEL</sequence>
<proteinExistence type="predicted"/>
<evidence type="ECO:0000313" key="2">
    <source>
        <dbReference type="Proteomes" id="UP000053676"/>
    </source>
</evidence>
<dbReference type="EMBL" id="KI658209">
    <property type="protein sequence ID" value="ETN83406.1"/>
    <property type="molecule type" value="Genomic_DNA"/>
</dbReference>
<dbReference type="AlphaFoldDB" id="W2TQK9"/>
<keyword evidence="2" id="KW-1185">Reference proteome</keyword>
<dbReference type="KEGG" id="nai:NECAME_19666"/>
<dbReference type="Proteomes" id="UP000053676">
    <property type="component" value="Unassembled WGS sequence"/>
</dbReference>
<protein>
    <submittedName>
        <fullName evidence="1">Uncharacterized protein</fullName>
    </submittedName>
</protein>
<feature type="non-terminal residue" evidence="1">
    <location>
        <position position="66"/>
    </location>
</feature>
<organism evidence="1 2">
    <name type="scientific">Necator americanus</name>
    <name type="common">Human hookworm</name>
    <dbReference type="NCBI Taxonomy" id="51031"/>
    <lineage>
        <taxon>Eukaryota</taxon>
        <taxon>Metazoa</taxon>
        <taxon>Ecdysozoa</taxon>
        <taxon>Nematoda</taxon>
        <taxon>Chromadorea</taxon>
        <taxon>Rhabditida</taxon>
        <taxon>Rhabditina</taxon>
        <taxon>Rhabditomorpha</taxon>
        <taxon>Strongyloidea</taxon>
        <taxon>Ancylostomatidae</taxon>
        <taxon>Bunostominae</taxon>
        <taxon>Necator</taxon>
    </lineage>
</organism>
<evidence type="ECO:0000313" key="1">
    <source>
        <dbReference type="EMBL" id="ETN83406.1"/>
    </source>
</evidence>
<gene>
    <name evidence="1" type="ORF">NECAME_19666</name>
</gene>
<reference evidence="2" key="1">
    <citation type="journal article" date="2014" name="Nat. Genet.">
        <title>Genome of the human hookworm Necator americanus.</title>
        <authorList>
            <person name="Tang Y.T."/>
            <person name="Gao X."/>
            <person name="Rosa B.A."/>
            <person name="Abubucker S."/>
            <person name="Hallsworth-Pepin K."/>
            <person name="Martin J."/>
            <person name="Tyagi R."/>
            <person name="Heizer E."/>
            <person name="Zhang X."/>
            <person name="Bhonagiri-Palsikar V."/>
            <person name="Minx P."/>
            <person name="Warren W.C."/>
            <person name="Wang Q."/>
            <person name="Zhan B."/>
            <person name="Hotez P.J."/>
            <person name="Sternberg P.W."/>
            <person name="Dougall A."/>
            <person name="Gaze S.T."/>
            <person name="Mulvenna J."/>
            <person name="Sotillo J."/>
            <person name="Ranganathan S."/>
            <person name="Rabelo E.M."/>
            <person name="Wilson R.K."/>
            <person name="Felgner P.L."/>
            <person name="Bethony J."/>
            <person name="Hawdon J.M."/>
            <person name="Gasser R.B."/>
            <person name="Loukas A."/>
            <person name="Mitreva M."/>
        </authorList>
    </citation>
    <scope>NUCLEOTIDE SEQUENCE [LARGE SCALE GENOMIC DNA]</scope>
</reference>